<comment type="caution">
    <text evidence="7">The sequence shown here is derived from an EMBL/GenBank/DDBJ whole genome shotgun (WGS) entry which is preliminary data.</text>
</comment>
<accession>A0AAD5PD27</accession>
<feature type="binding site" description="axial binding residue" evidence="5">
    <location>
        <position position="462"/>
    </location>
    <ligand>
        <name>heme</name>
        <dbReference type="ChEBI" id="CHEBI:30413"/>
    </ligand>
    <ligandPart>
        <name>Fe</name>
        <dbReference type="ChEBI" id="CHEBI:18248"/>
    </ligandPart>
</feature>
<dbReference type="PANTHER" id="PTHR24296">
    <property type="entry name" value="CYTOCHROME P450"/>
    <property type="match status" value="1"/>
</dbReference>
<dbReference type="InterPro" id="IPR017972">
    <property type="entry name" value="Cyt_P450_CS"/>
</dbReference>
<evidence type="ECO:0000256" key="4">
    <source>
        <dbReference type="ARBA" id="ARBA00023004"/>
    </source>
</evidence>
<dbReference type="PRINTS" id="PR00463">
    <property type="entry name" value="EP450I"/>
</dbReference>
<evidence type="ECO:0000256" key="1">
    <source>
        <dbReference type="ARBA" id="ARBA00010617"/>
    </source>
</evidence>
<dbReference type="InterPro" id="IPR001128">
    <property type="entry name" value="Cyt_P450"/>
</dbReference>
<dbReference type="Proteomes" id="UP001209540">
    <property type="component" value="Unassembled WGS sequence"/>
</dbReference>
<sequence length="517" mass="59032">MGSLWDIKNIPQMAVVTTGAVAGLMGLLALKYNDRAIFDERRNDIPFITGEPLIGTLGMQLRNKERLYDYQMFILEQMGALTVAESALGLPPSITTLDPRNVEHVLKTNFGNYVKGEQMRDAMGDLFGHGIFVANGSQWRWQRKAASLIFNTNNFKNHFIAVFVEEAFDMIKRIFDKKANNGKPVDFHDVMYKFTLDSFVLIGFGVQLNSLHSKNKVSFAESFDECQMNCMDRFINPFMPIIERLQPILHPGTKSLRGHLKVVDDFAYSIINERRKQLADGGDFQDLLSRFMSAKNENNELLNDRELRDTVLNFIIAGRDTTAQALSWTFYNLILHPRVEKKLVEEINEKINNEHELNTSSLYNVISTMTYAHAVFFEVLRLYPSVPSNVKVALEDDVWPDGTHVRKGDSVAWAPYVQGRSTSVWGPDAKDFRPERWLDSNGKLRRESAGQWPAFHAGPRVCLGQNLATLEALVAIVMLLRRYKFSLVRNQEPITYVLSLTMPMKNGIKVFVEHRQQ</sequence>
<dbReference type="CDD" id="cd11064">
    <property type="entry name" value="CYP86A"/>
    <property type="match status" value="1"/>
</dbReference>
<keyword evidence="2 5" id="KW-0479">Metal-binding</keyword>
<keyword evidence="8" id="KW-1185">Reference proteome</keyword>
<dbReference type="GO" id="GO:0006629">
    <property type="term" value="P:lipid metabolic process"/>
    <property type="evidence" value="ECO:0007669"/>
    <property type="project" value="UniProtKB-ARBA"/>
</dbReference>
<reference evidence="7" key="1">
    <citation type="journal article" date="2022" name="IScience">
        <title>Evolution of zygomycete secretomes and the origins of terrestrial fungal ecologies.</title>
        <authorList>
            <person name="Chang Y."/>
            <person name="Wang Y."/>
            <person name="Mondo S."/>
            <person name="Ahrendt S."/>
            <person name="Andreopoulos W."/>
            <person name="Barry K."/>
            <person name="Beard J."/>
            <person name="Benny G.L."/>
            <person name="Blankenship S."/>
            <person name="Bonito G."/>
            <person name="Cuomo C."/>
            <person name="Desiro A."/>
            <person name="Gervers K.A."/>
            <person name="Hundley H."/>
            <person name="Kuo A."/>
            <person name="LaButti K."/>
            <person name="Lang B.F."/>
            <person name="Lipzen A."/>
            <person name="O'Donnell K."/>
            <person name="Pangilinan J."/>
            <person name="Reynolds N."/>
            <person name="Sandor L."/>
            <person name="Smith M.E."/>
            <person name="Tsang A."/>
            <person name="Grigoriev I.V."/>
            <person name="Stajich J.E."/>
            <person name="Spatafora J.W."/>
        </authorList>
    </citation>
    <scope>NUCLEOTIDE SEQUENCE</scope>
    <source>
        <strain evidence="7">RSA 2281</strain>
    </source>
</reference>
<evidence type="ECO:0000313" key="7">
    <source>
        <dbReference type="EMBL" id="KAI9255244.1"/>
    </source>
</evidence>
<dbReference type="GO" id="GO:0005506">
    <property type="term" value="F:iron ion binding"/>
    <property type="evidence" value="ECO:0007669"/>
    <property type="project" value="InterPro"/>
</dbReference>
<evidence type="ECO:0000256" key="3">
    <source>
        <dbReference type="ARBA" id="ARBA00023002"/>
    </source>
</evidence>
<keyword evidence="6" id="KW-0503">Monooxygenase</keyword>
<proteinExistence type="inferred from homology"/>
<comment type="similarity">
    <text evidence="1 6">Belongs to the cytochrome P450 family.</text>
</comment>
<evidence type="ECO:0000256" key="5">
    <source>
        <dbReference type="PIRSR" id="PIRSR602401-1"/>
    </source>
</evidence>
<dbReference type="GO" id="GO:0004497">
    <property type="term" value="F:monooxygenase activity"/>
    <property type="evidence" value="ECO:0007669"/>
    <property type="project" value="UniProtKB-KW"/>
</dbReference>
<dbReference type="GO" id="GO:0016705">
    <property type="term" value="F:oxidoreductase activity, acting on paired donors, with incorporation or reduction of molecular oxygen"/>
    <property type="evidence" value="ECO:0007669"/>
    <property type="project" value="InterPro"/>
</dbReference>
<dbReference type="InterPro" id="IPR036396">
    <property type="entry name" value="Cyt_P450_sf"/>
</dbReference>
<keyword evidence="5 6" id="KW-0349">Heme</keyword>
<keyword evidence="3 6" id="KW-0560">Oxidoreductase</keyword>
<keyword evidence="4 5" id="KW-0408">Iron</keyword>
<protein>
    <submittedName>
        <fullName evidence="7">Cytochrome P450</fullName>
    </submittedName>
</protein>
<dbReference type="Gene3D" id="1.10.630.10">
    <property type="entry name" value="Cytochrome P450"/>
    <property type="match status" value="1"/>
</dbReference>
<dbReference type="AlphaFoldDB" id="A0AAD5PD27"/>
<dbReference type="GO" id="GO:0020037">
    <property type="term" value="F:heme binding"/>
    <property type="evidence" value="ECO:0007669"/>
    <property type="project" value="InterPro"/>
</dbReference>
<evidence type="ECO:0000256" key="6">
    <source>
        <dbReference type="RuleBase" id="RU000461"/>
    </source>
</evidence>
<dbReference type="SUPFAM" id="SSF48264">
    <property type="entry name" value="Cytochrome P450"/>
    <property type="match status" value="1"/>
</dbReference>
<evidence type="ECO:0000313" key="8">
    <source>
        <dbReference type="Proteomes" id="UP001209540"/>
    </source>
</evidence>
<name>A0AAD5PD27_9FUNG</name>
<dbReference type="PRINTS" id="PR00385">
    <property type="entry name" value="P450"/>
</dbReference>
<dbReference type="EMBL" id="JAIXMP010000023">
    <property type="protein sequence ID" value="KAI9255244.1"/>
    <property type="molecule type" value="Genomic_DNA"/>
</dbReference>
<gene>
    <name evidence="7" type="ORF">BDA99DRAFT_518291</name>
</gene>
<evidence type="ECO:0000256" key="2">
    <source>
        <dbReference type="ARBA" id="ARBA00022723"/>
    </source>
</evidence>
<organism evidence="7 8">
    <name type="scientific">Phascolomyces articulosus</name>
    <dbReference type="NCBI Taxonomy" id="60185"/>
    <lineage>
        <taxon>Eukaryota</taxon>
        <taxon>Fungi</taxon>
        <taxon>Fungi incertae sedis</taxon>
        <taxon>Mucoromycota</taxon>
        <taxon>Mucoromycotina</taxon>
        <taxon>Mucoromycetes</taxon>
        <taxon>Mucorales</taxon>
        <taxon>Lichtheimiaceae</taxon>
        <taxon>Phascolomyces</taxon>
    </lineage>
</organism>
<reference evidence="7" key="2">
    <citation type="submission" date="2023-02" db="EMBL/GenBank/DDBJ databases">
        <authorList>
            <consortium name="DOE Joint Genome Institute"/>
            <person name="Mondo S.J."/>
            <person name="Chang Y."/>
            <person name="Wang Y."/>
            <person name="Ahrendt S."/>
            <person name="Andreopoulos W."/>
            <person name="Barry K."/>
            <person name="Beard J."/>
            <person name="Benny G.L."/>
            <person name="Blankenship S."/>
            <person name="Bonito G."/>
            <person name="Cuomo C."/>
            <person name="Desiro A."/>
            <person name="Gervers K.A."/>
            <person name="Hundley H."/>
            <person name="Kuo A."/>
            <person name="LaButti K."/>
            <person name="Lang B.F."/>
            <person name="Lipzen A."/>
            <person name="O'Donnell K."/>
            <person name="Pangilinan J."/>
            <person name="Reynolds N."/>
            <person name="Sandor L."/>
            <person name="Smith M.W."/>
            <person name="Tsang A."/>
            <person name="Grigoriev I.V."/>
            <person name="Stajich J.E."/>
            <person name="Spatafora J.W."/>
        </authorList>
    </citation>
    <scope>NUCLEOTIDE SEQUENCE</scope>
    <source>
        <strain evidence="7">RSA 2281</strain>
    </source>
</reference>
<dbReference type="PROSITE" id="PS00086">
    <property type="entry name" value="CYTOCHROME_P450"/>
    <property type="match status" value="1"/>
</dbReference>
<dbReference type="Pfam" id="PF00067">
    <property type="entry name" value="p450"/>
    <property type="match status" value="1"/>
</dbReference>
<dbReference type="InterPro" id="IPR002401">
    <property type="entry name" value="Cyt_P450_E_grp-I"/>
</dbReference>
<comment type="cofactor">
    <cofactor evidence="5">
        <name>heme</name>
        <dbReference type="ChEBI" id="CHEBI:30413"/>
    </cofactor>
</comment>